<feature type="region of interest" description="Disordered" evidence="2">
    <location>
        <begin position="1"/>
        <end position="25"/>
    </location>
</feature>
<dbReference type="GO" id="GO:0008017">
    <property type="term" value="F:microtubule binding"/>
    <property type="evidence" value="ECO:0007669"/>
    <property type="project" value="InterPro"/>
</dbReference>
<feature type="region of interest" description="Disordered" evidence="2">
    <location>
        <begin position="104"/>
        <end position="236"/>
    </location>
</feature>
<proteinExistence type="inferred from homology"/>
<dbReference type="OrthoDB" id="365640at2759"/>
<reference evidence="4" key="1">
    <citation type="journal article" date="2016" name="Nat. Commun.">
        <title>The Gonium pectorale genome demonstrates co-option of cell cycle regulation during the evolution of multicellularity.</title>
        <authorList>
            <person name="Hanschen E.R."/>
            <person name="Marriage T.N."/>
            <person name="Ferris P.J."/>
            <person name="Hamaji T."/>
            <person name="Toyoda A."/>
            <person name="Fujiyama A."/>
            <person name="Neme R."/>
            <person name="Noguchi H."/>
            <person name="Minakuchi Y."/>
            <person name="Suzuki M."/>
            <person name="Kawai-Toyooka H."/>
            <person name="Smith D.R."/>
            <person name="Sparks H."/>
            <person name="Anderson J."/>
            <person name="Bakaric R."/>
            <person name="Luria V."/>
            <person name="Karger A."/>
            <person name="Kirschner M.W."/>
            <person name="Durand P.M."/>
            <person name="Michod R.E."/>
            <person name="Nozaki H."/>
            <person name="Olson B.J."/>
        </authorList>
    </citation>
    <scope>NUCLEOTIDE SEQUENCE [LARGE SCALE GENOMIC DNA]</scope>
    <source>
        <strain evidence="4">NIES-2863</strain>
    </source>
</reference>
<dbReference type="AlphaFoldDB" id="A0A150G7P8"/>
<organism evidence="3 4">
    <name type="scientific">Gonium pectorale</name>
    <name type="common">Green alga</name>
    <dbReference type="NCBI Taxonomy" id="33097"/>
    <lineage>
        <taxon>Eukaryota</taxon>
        <taxon>Viridiplantae</taxon>
        <taxon>Chlorophyta</taxon>
        <taxon>core chlorophytes</taxon>
        <taxon>Chlorophyceae</taxon>
        <taxon>CS clade</taxon>
        <taxon>Chlamydomonadales</taxon>
        <taxon>Volvocaceae</taxon>
        <taxon>Gonium</taxon>
    </lineage>
</organism>
<evidence type="ECO:0000256" key="2">
    <source>
        <dbReference type="SAM" id="MobiDB-lite"/>
    </source>
</evidence>
<evidence type="ECO:0000313" key="3">
    <source>
        <dbReference type="EMBL" id="KXZ45864.1"/>
    </source>
</evidence>
<feature type="region of interest" description="Disordered" evidence="2">
    <location>
        <begin position="251"/>
        <end position="367"/>
    </location>
</feature>
<feature type="region of interest" description="Disordered" evidence="2">
    <location>
        <begin position="65"/>
        <end position="90"/>
    </location>
</feature>
<dbReference type="InterPro" id="IPR033336">
    <property type="entry name" value="SAXO1/2"/>
</dbReference>
<keyword evidence="4" id="KW-1185">Reference proteome</keyword>
<accession>A0A150G7P8</accession>
<evidence type="ECO:0000256" key="1">
    <source>
        <dbReference type="ARBA" id="ARBA00008738"/>
    </source>
</evidence>
<dbReference type="GO" id="GO:0005856">
    <property type="term" value="C:cytoskeleton"/>
    <property type="evidence" value="ECO:0007669"/>
    <property type="project" value="TreeGrafter"/>
</dbReference>
<evidence type="ECO:0000313" key="4">
    <source>
        <dbReference type="Proteomes" id="UP000075714"/>
    </source>
</evidence>
<dbReference type="STRING" id="33097.A0A150G7P8"/>
<feature type="compositionally biased region" description="Polar residues" evidence="2">
    <location>
        <begin position="125"/>
        <end position="134"/>
    </location>
</feature>
<name>A0A150G7P8_GONPE</name>
<feature type="compositionally biased region" description="Basic and acidic residues" evidence="2">
    <location>
        <begin position="136"/>
        <end position="151"/>
    </location>
</feature>
<comment type="similarity">
    <text evidence="1">Belongs to the FAM154 family.</text>
</comment>
<dbReference type="EMBL" id="LSYV01000051">
    <property type="protein sequence ID" value="KXZ45864.1"/>
    <property type="molecule type" value="Genomic_DNA"/>
</dbReference>
<feature type="compositionally biased region" description="Basic and acidic residues" evidence="2">
    <location>
        <begin position="205"/>
        <end position="225"/>
    </location>
</feature>
<dbReference type="PANTHER" id="PTHR31516:SF17">
    <property type="entry name" value="STABILIZER OF AXONEMAL MICROTUBULES 2"/>
    <property type="match status" value="1"/>
</dbReference>
<dbReference type="PANTHER" id="PTHR31516">
    <property type="entry name" value="STABILIZER OF AXONEMAL MICROTUBULES 2"/>
    <property type="match status" value="1"/>
</dbReference>
<sequence length="367" mass="40121">MDGGGTPNRVSEGEKENLPFSPWTTYKVDYPPKDVPYARVRPTNKLQPSAGAFMDATTMKDSYPGWAGAKPSTPMRAQSVPRSAGPFEGLSAYKDDYRRWPGARASAAKPLPGQRAALPGGLFNDATTHRTTYTPKHVEPNERVRHDDQTTRPDGWYDGPPTTEYRTTYVGKDGKPARAGPAVGASGAALPKGPFHGDTTYGTEFRPRTAPEYERAQRPADDPRDTGPFAGYTTYNDDFVKKDVPYQRVRPTHQLSPSQGPFQDATEHKTSFQNWGPTSPYKAGPAKAGEIGPVGPFDGTTTYRTDYHKMPGGLRANVGRPGSATRGMRQGPFNGVTSYSIDYVPKRAEPVQPYRPCDPSSDCEDEP</sequence>
<comment type="caution">
    <text evidence="3">The sequence shown here is derived from an EMBL/GenBank/DDBJ whole genome shotgun (WGS) entry which is preliminary data.</text>
</comment>
<gene>
    <name evidence="3" type="ORF">GPECTOR_50g658</name>
</gene>
<dbReference type="Proteomes" id="UP000075714">
    <property type="component" value="Unassembled WGS sequence"/>
</dbReference>
<protein>
    <submittedName>
        <fullName evidence="3">Uncharacterized protein</fullName>
    </submittedName>
</protein>